<dbReference type="Gene3D" id="3.30.70.3040">
    <property type="match status" value="1"/>
</dbReference>
<feature type="transmembrane region" description="Helical" evidence="11">
    <location>
        <begin position="226"/>
        <end position="246"/>
    </location>
</feature>
<evidence type="ECO:0000256" key="1">
    <source>
        <dbReference type="ARBA" id="ARBA00004651"/>
    </source>
</evidence>
<evidence type="ECO:0000256" key="5">
    <source>
        <dbReference type="ARBA" id="ARBA00022618"/>
    </source>
</evidence>
<dbReference type="PANTHER" id="PTHR47755">
    <property type="entry name" value="CELL DIVISION PROTEIN FTSX"/>
    <property type="match status" value="1"/>
</dbReference>
<dbReference type="Proteomes" id="UP000309215">
    <property type="component" value="Unassembled WGS sequence"/>
</dbReference>
<name>A0A4U1IZS4_9BACT</name>
<keyword evidence="5 10" id="KW-0132">Cell division</keyword>
<keyword evidence="4 10" id="KW-1003">Cell membrane</keyword>
<evidence type="ECO:0000256" key="7">
    <source>
        <dbReference type="ARBA" id="ARBA00022989"/>
    </source>
</evidence>
<dbReference type="AlphaFoldDB" id="A0A4U1IZS4"/>
<dbReference type="GO" id="GO:0051301">
    <property type="term" value="P:cell division"/>
    <property type="evidence" value="ECO:0007669"/>
    <property type="project" value="UniProtKB-KW"/>
</dbReference>
<proteinExistence type="inferred from homology"/>
<protein>
    <recommendedName>
        <fullName evidence="3 10">Cell division protein FtsX</fullName>
    </recommendedName>
</protein>
<feature type="transmembrane region" description="Helical" evidence="11">
    <location>
        <begin position="166"/>
        <end position="189"/>
    </location>
</feature>
<dbReference type="OrthoDB" id="9813411at2"/>
<evidence type="ECO:0000256" key="4">
    <source>
        <dbReference type="ARBA" id="ARBA00022475"/>
    </source>
</evidence>
<feature type="transmembrane region" description="Helical" evidence="11">
    <location>
        <begin position="266"/>
        <end position="290"/>
    </location>
</feature>
<evidence type="ECO:0000256" key="10">
    <source>
        <dbReference type="PIRNR" id="PIRNR003097"/>
    </source>
</evidence>
<keyword evidence="7 11" id="KW-1133">Transmembrane helix</keyword>
<dbReference type="Pfam" id="PF18075">
    <property type="entry name" value="FtsX_ECD"/>
    <property type="match status" value="1"/>
</dbReference>
<keyword evidence="9 10" id="KW-0131">Cell cycle</keyword>
<dbReference type="PANTHER" id="PTHR47755:SF1">
    <property type="entry name" value="CELL DIVISION PROTEIN FTSX"/>
    <property type="match status" value="1"/>
</dbReference>
<evidence type="ECO:0000256" key="9">
    <source>
        <dbReference type="ARBA" id="ARBA00023306"/>
    </source>
</evidence>
<evidence type="ECO:0000313" key="15">
    <source>
        <dbReference type="Proteomes" id="UP000309215"/>
    </source>
</evidence>
<accession>A0A4U1IZS4</accession>
<evidence type="ECO:0000259" key="13">
    <source>
        <dbReference type="Pfam" id="PF18075"/>
    </source>
</evidence>
<keyword evidence="8 10" id="KW-0472">Membrane</keyword>
<dbReference type="GO" id="GO:0005886">
    <property type="term" value="C:plasma membrane"/>
    <property type="evidence" value="ECO:0007669"/>
    <property type="project" value="UniProtKB-SubCell"/>
</dbReference>
<dbReference type="GO" id="GO:0032153">
    <property type="term" value="C:cell division site"/>
    <property type="evidence" value="ECO:0007669"/>
    <property type="project" value="TreeGrafter"/>
</dbReference>
<organism evidence="14 15">
    <name type="scientific">Polyangium fumosum</name>
    <dbReference type="NCBI Taxonomy" id="889272"/>
    <lineage>
        <taxon>Bacteria</taxon>
        <taxon>Pseudomonadati</taxon>
        <taxon>Myxococcota</taxon>
        <taxon>Polyangia</taxon>
        <taxon>Polyangiales</taxon>
        <taxon>Polyangiaceae</taxon>
        <taxon>Polyangium</taxon>
    </lineage>
</organism>
<reference evidence="14 15" key="1">
    <citation type="submission" date="2019-04" db="EMBL/GenBank/DDBJ databases">
        <authorList>
            <person name="Li Y."/>
            <person name="Wang J."/>
        </authorList>
    </citation>
    <scope>NUCLEOTIDE SEQUENCE [LARGE SCALE GENOMIC DNA]</scope>
    <source>
        <strain evidence="14 15">DSM 14668</strain>
    </source>
</reference>
<dbReference type="EMBL" id="SSMQ01000049">
    <property type="protein sequence ID" value="TKD00183.1"/>
    <property type="molecule type" value="Genomic_DNA"/>
</dbReference>
<evidence type="ECO:0000259" key="12">
    <source>
        <dbReference type="Pfam" id="PF02687"/>
    </source>
</evidence>
<evidence type="ECO:0000256" key="3">
    <source>
        <dbReference type="ARBA" id="ARBA00021907"/>
    </source>
</evidence>
<gene>
    <name evidence="14" type="ORF">E8A74_35245</name>
</gene>
<dbReference type="RefSeq" id="WP_136933476.1">
    <property type="nucleotide sequence ID" value="NZ_SSMQ01000049.1"/>
</dbReference>
<keyword evidence="15" id="KW-1185">Reference proteome</keyword>
<comment type="similarity">
    <text evidence="2 10">Belongs to the ABC-4 integral membrane protein family. FtsX subfamily.</text>
</comment>
<sequence>MASERYGVRVPMKAWRPGRGDMRVHVQSIFSLAVAFVCLAASLLVVTNLSAVRDRWSRAGRATVYLREGVADPDVNELVRALERTPGIKRVRHVTSVEARREIVVDESDAALASLPPGAFPASLELGFTDDIGETDLQSIALKLRALPAVESVETYQRWTERLSSLLGGGVSASAALAVVVMCAVFSVISSTMRLLLSRRRTEVEVLKLVGATNEFVRRPFVIEGAMQGAAGAAAAIALLGGLFFLVRGRFDHELANLLGLSPSFLPWTVSLGLVLLGGALGATTALVSLRRMAAI</sequence>
<feature type="domain" description="FtsX extracellular" evidence="13">
    <location>
        <begin position="63"/>
        <end position="153"/>
    </location>
</feature>
<evidence type="ECO:0000256" key="8">
    <source>
        <dbReference type="ARBA" id="ARBA00023136"/>
    </source>
</evidence>
<comment type="caution">
    <text evidence="14">The sequence shown here is derived from an EMBL/GenBank/DDBJ whole genome shotgun (WGS) entry which is preliminary data.</text>
</comment>
<keyword evidence="6 11" id="KW-0812">Transmembrane</keyword>
<feature type="domain" description="ABC3 transporter permease C-terminal" evidence="12">
    <location>
        <begin position="177"/>
        <end position="289"/>
    </location>
</feature>
<evidence type="ECO:0000256" key="11">
    <source>
        <dbReference type="SAM" id="Phobius"/>
    </source>
</evidence>
<dbReference type="PIRSF" id="PIRSF003097">
    <property type="entry name" value="FtsX"/>
    <property type="match status" value="1"/>
</dbReference>
<feature type="transmembrane region" description="Helical" evidence="11">
    <location>
        <begin position="29"/>
        <end position="51"/>
    </location>
</feature>
<evidence type="ECO:0000256" key="6">
    <source>
        <dbReference type="ARBA" id="ARBA00022692"/>
    </source>
</evidence>
<comment type="subcellular location">
    <subcellularLocation>
        <location evidence="1">Cell membrane</location>
        <topology evidence="1">Multi-pass membrane protein</topology>
    </subcellularLocation>
</comment>
<dbReference type="InterPro" id="IPR004513">
    <property type="entry name" value="FtsX"/>
</dbReference>
<dbReference type="InterPro" id="IPR040690">
    <property type="entry name" value="FtsX_ECD"/>
</dbReference>
<dbReference type="Pfam" id="PF02687">
    <property type="entry name" value="FtsX"/>
    <property type="match status" value="1"/>
</dbReference>
<evidence type="ECO:0000256" key="2">
    <source>
        <dbReference type="ARBA" id="ARBA00007379"/>
    </source>
</evidence>
<dbReference type="InterPro" id="IPR003838">
    <property type="entry name" value="ABC3_permease_C"/>
</dbReference>
<evidence type="ECO:0000313" key="14">
    <source>
        <dbReference type="EMBL" id="TKD00183.1"/>
    </source>
</evidence>